<dbReference type="InterPro" id="IPR015421">
    <property type="entry name" value="PyrdxlP-dep_Trfase_major"/>
</dbReference>
<dbReference type="PANTHER" id="PTHR30244">
    <property type="entry name" value="TRANSAMINASE"/>
    <property type="match status" value="1"/>
</dbReference>
<dbReference type="SUPFAM" id="SSF53383">
    <property type="entry name" value="PLP-dependent transferases"/>
    <property type="match status" value="1"/>
</dbReference>
<dbReference type="Pfam" id="PF01041">
    <property type="entry name" value="DegT_DnrJ_EryC1"/>
    <property type="match status" value="1"/>
</dbReference>
<feature type="active site" description="Proton acceptor" evidence="3">
    <location>
        <position position="190"/>
    </location>
</feature>
<evidence type="ECO:0000256" key="2">
    <source>
        <dbReference type="ARBA" id="ARBA00037999"/>
    </source>
</evidence>
<keyword evidence="1 4" id="KW-0663">Pyridoxal phosphate</keyword>
<evidence type="ECO:0000313" key="7">
    <source>
        <dbReference type="Proteomes" id="UP000320176"/>
    </source>
</evidence>
<evidence type="ECO:0000313" key="6">
    <source>
        <dbReference type="EMBL" id="TWU05754.1"/>
    </source>
</evidence>
<dbReference type="Proteomes" id="UP000320176">
    <property type="component" value="Unassembled WGS sequence"/>
</dbReference>
<accession>A0A5C6B5I9</accession>
<sequence>MSKLFQSPISTSNLYLPDFDRVLGILQQAHDSSGHLERGKVVGQLENQLCEYHHAKYCVAFSTGFWALVAAIRLRAAPDKTEVIIPSMTYRRLADVVYWADKIPVIVDNEPDGLAIDCDAVIDALTAETALILAVHPIVNCCDVDRLMSISNTFQVPIVFDAVESVHETYRGRRIGSFGVGEVFSLHASKLINGLEGGYVCTDDSVFRDQLMDFRSGDSARSAEAPLSINAELCDPHAAFALASLQEIDLIVAHNREVYETYRAELASVAGIRLLTFDDSQQTSQKNVVVEVTEEFVLSRDVLMERLNQQHILARPHYYPALHDRGYEYPVRYTKTQVADQVMKHYLNLPCGDMVSVDDVRKTCAFIKCVATLERQDAQGP</sequence>
<dbReference type="InterPro" id="IPR015424">
    <property type="entry name" value="PyrdxlP-dep_Trfase"/>
</dbReference>
<feature type="modified residue" description="N6-(pyridoxal phosphate)lysine" evidence="4">
    <location>
        <position position="190"/>
    </location>
</feature>
<name>A0A5C6B5I9_9BACT</name>
<dbReference type="EMBL" id="SJPN01000002">
    <property type="protein sequence ID" value="TWU05754.1"/>
    <property type="molecule type" value="Genomic_DNA"/>
</dbReference>
<dbReference type="InterPro" id="IPR015422">
    <property type="entry name" value="PyrdxlP-dep_Trfase_small"/>
</dbReference>
<dbReference type="PIRSF" id="PIRSF000390">
    <property type="entry name" value="PLP_StrS"/>
    <property type="match status" value="1"/>
</dbReference>
<dbReference type="PANTHER" id="PTHR30244:SF9">
    <property type="entry name" value="PROTEIN RV3402C"/>
    <property type="match status" value="1"/>
</dbReference>
<dbReference type="GO" id="GO:0030170">
    <property type="term" value="F:pyridoxal phosphate binding"/>
    <property type="evidence" value="ECO:0007669"/>
    <property type="project" value="TreeGrafter"/>
</dbReference>
<evidence type="ECO:0000256" key="1">
    <source>
        <dbReference type="ARBA" id="ARBA00022898"/>
    </source>
</evidence>
<keyword evidence="6" id="KW-0032">Aminotransferase</keyword>
<keyword evidence="6" id="KW-0808">Transferase</keyword>
<dbReference type="OrthoDB" id="9810913at2"/>
<dbReference type="GO" id="GO:0000271">
    <property type="term" value="P:polysaccharide biosynthetic process"/>
    <property type="evidence" value="ECO:0007669"/>
    <property type="project" value="TreeGrafter"/>
</dbReference>
<evidence type="ECO:0000256" key="5">
    <source>
        <dbReference type="RuleBase" id="RU004508"/>
    </source>
</evidence>
<dbReference type="InterPro" id="IPR000653">
    <property type="entry name" value="DegT/StrS_aminotransferase"/>
</dbReference>
<keyword evidence="7" id="KW-1185">Reference proteome</keyword>
<dbReference type="Gene3D" id="3.40.640.10">
    <property type="entry name" value="Type I PLP-dependent aspartate aminotransferase-like (Major domain)"/>
    <property type="match status" value="1"/>
</dbReference>
<dbReference type="AlphaFoldDB" id="A0A5C6B5I9"/>
<comment type="caution">
    <text evidence="6">The sequence shown here is derived from an EMBL/GenBank/DDBJ whole genome shotgun (WGS) entry which is preliminary data.</text>
</comment>
<evidence type="ECO:0000256" key="3">
    <source>
        <dbReference type="PIRSR" id="PIRSR000390-1"/>
    </source>
</evidence>
<organism evidence="6 7">
    <name type="scientific">Stieleria varia</name>
    <dbReference type="NCBI Taxonomy" id="2528005"/>
    <lineage>
        <taxon>Bacteria</taxon>
        <taxon>Pseudomonadati</taxon>
        <taxon>Planctomycetota</taxon>
        <taxon>Planctomycetia</taxon>
        <taxon>Pirellulales</taxon>
        <taxon>Pirellulaceae</taxon>
        <taxon>Stieleria</taxon>
    </lineage>
</organism>
<comment type="similarity">
    <text evidence="2 5">Belongs to the DegT/DnrJ/EryC1 family.</text>
</comment>
<dbReference type="Gene3D" id="3.90.1150.10">
    <property type="entry name" value="Aspartate Aminotransferase, domain 1"/>
    <property type="match status" value="1"/>
</dbReference>
<reference evidence="6 7" key="1">
    <citation type="submission" date="2019-02" db="EMBL/GenBank/DDBJ databases">
        <title>Deep-cultivation of Planctomycetes and their phenomic and genomic characterization uncovers novel biology.</title>
        <authorList>
            <person name="Wiegand S."/>
            <person name="Jogler M."/>
            <person name="Boedeker C."/>
            <person name="Pinto D."/>
            <person name="Vollmers J."/>
            <person name="Rivas-Marin E."/>
            <person name="Kohn T."/>
            <person name="Peeters S.H."/>
            <person name="Heuer A."/>
            <person name="Rast P."/>
            <person name="Oberbeckmann S."/>
            <person name="Bunk B."/>
            <person name="Jeske O."/>
            <person name="Meyerdierks A."/>
            <person name="Storesund J.E."/>
            <person name="Kallscheuer N."/>
            <person name="Luecker S."/>
            <person name="Lage O.M."/>
            <person name="Pohl T."/>
            <person name="Merkel B.J."/>
            <person name="Hornburger P."/>
            <person name="Mueller R.-W."/>
            <person name="Bruemmer F."/>
            <person name="Labrenz M."/>
            <person name="Spormann A.M."/>
            <person name="Op Den Camp H."/>
            <person name="Overmann J."/>
            <person name="Amann R."/>
            <person name="Jetten M.S.M."/>
            <person name="Mascher T."/>
            <person name="Medema M.H."/>
            <person name="Devos D.P."/>
            <person name="Kaster A.-K."/>
            <person name="Ovreas L."/>
            <person name="Rohde M."/>
            <person name="Galperin M.Y."/>
            <person name="Jogler C."/>
        </authorList>
    </citation>
    <scope>NUCLEOTIDE SEQUENCE [LARGE SCALE GENOMIC DNA]</scope>
    <source>
        <strain evidence="6 7">Pla52n</strain>
    </source>
</reference>
<dbReference type="RefSeq" id="WP_146518951.1">
    <property type="nucleotide sequence ID" value="NZ_CP151726.1"/>
</dbReference>
<dbReference type="GO" id="GO:0019179">
    <property type="term" value="F:dTDP-4-amino-4,6-dideoxy-D-glucose transaminase activity"/>
    <property type="evidence" value="ECO:0007669"/>
    <property type="project" value="UniProtKB-EC"/>
</dbReference>
<gene>
    <name evidence="6" type="primary">vioA_3</name>
    <name evidence="6" type="ORF">Pla52n_14690</name>
</gene>
<evidence type="ECO:0000256" key="4">
    <source>
        <dbReference type="PIRSR" id="PIRSR000390-2"/>
    </source>
</evidence>
<proteinExistence type="inferred from homology"/>
<protein>
    <submittedName>
        <fullName evidence="6">dTDP-4-amino-4,6-dideoxy-D-glucose transaminase</fullName>
        <ecNumber evidence="6">2.6.1.33</ecNumber>
    </submittedName>
</protein>
<dbReference type="EC" id="2.6.1.33" evidence="6"/>